<feature type="binding site" description="axial binding residue" evidence="18">
    <location>
        <position position="84"/>
    </location>
    <ligand>
        <name>heme b</name>
        <dbReference type="ChEBI" id="CHEBI:60344"/>
        <label>b562</label>
    </ligand>
    <ligandPart>
        <name>Fe</name>
        <dbReference type="ChEBI" id="CHEBI:18248"/>
    </ligandPart>
</feature>
<evidence type="ECO:0000256" key="2">
    <source>
        <dbReference type="ARBA" id="ARBA00004448"/>
    </source>
</evidence>
<keyword evidence="16 19" id="KW-0472">Membrane</keyword>
<geneLocation type="mitochondrion" evidence="22"/>
<sequence>MYKINRKTNIILKMMNMSLVDMPIPKNISILWNTGILLGVCMIFQIMTGIFLSLHYNCNIELAFDSVSHICRDTFFGWFFRNLHANGASLFFIFIYLHIARGIYYQSYYMKEVWNIGWILLMILMATSFLGYVLPWGQMSFWGATVITNLLSVIPYVGTMLVEWLWGGFSIGGATLTRFFSFHFMLPFLMIMMVIFHVLMLHVYGSSSPLKNMISFEKMYFHPYFTYKDILIIFLVMIFFMSMIGFYPLLLSDPENFNFANPLITPIHIQPEWYFLFAYAILRSIPNKLGGVVSLLMSVMILLLLSFMKSNKSWNFFLKINLFWIFIIVFILLTWIGARSVEAPYILVGQILTMFYFLIFFLFML</sequence>
<evidence type="ECO:0000256" key="3">
    <source>
        <dbReference type="ARBA" id="ARBA00011649"/>
    </source>
</evidence>
<comment type="subcellular location">
    <subcellularLocation>
        <location evidence="2">Mitochondrion inner membrane</location>
        <topology evidence="2">Multi-pass membrane protein</topology>
    </subcellularLocation>
</comment>
<name>A0A7R6D8S6_9CRUS</name>
<feature type="domain" description="Cytochrome b/b6 N-terminal region profile" evidence="20">
    <location>
        <begin position="1"/>
        <end position="210"/>
    </location>
</feature>
<keyword evidence="12 19" id="KW-1133">Transmembrane helix</keyword>
<evidence type="ECO:0000259" key="21">
    <source>
        <dbReference type="PROSITE" id="PS51003"/>
    </source>
</evidence>
<dbReference type="GO" id="GO:0006122">
    <property type="term" value="P:mitochondrial electron transport, ubiquinol to cytochrome c"/>
    <property type="evidence" value="ECO:0007669"/>
    <property type="project" value="TreeGrafter"/>
</dbReference>
<dbReference type="GO" id="GO:0046872">
    <property type="term" value="F:metal ion binding"/>
    <property type="evidence" value="ECO:0007669"/>
    <property type="project" value="UniProtKB-UniRule"/>
</dbReference>
<evidence type="ECO:0000256" key="13">
    <source>
        <dbReference type="ARBA" id="ARBA00023004"/>
    </source>
</evidence>
<evidence type="ECO:0000256" key="12">
    <source>
        <dbReference type="ARBA" id="ARBA00022989"/>
    </source>
</evidence>
<feature type="transmembrane region" description="Helical" evidence="19">
    <location>
        <begin position="75"/>
        <end position="96"/>
    </location>
</feature>
<dbReference type="Pfam" id="PF00032">
    <property type="entry name" value="Cytochrom_B_C"/>
    <property type="match status" value="1"/>
</dbReference>
<dbReference type="PIRSF" id="PIRSF038885">
    <property type="entry name" value="COB"/>
    <property type="match status" value="1"/>
</dbReference>
<keyword evidence="6 18" id="KW-0349">Heme</keyword>
<evidence type="ECO:0000256" key="16">
    <source>
        <dbReference type="ARBA" id="ARBA00023136"/>
    </source>
</evidence>
<feature type="binding site" evidence="17">
    <location>
        <position position="202"/>
    </location>
    <ligand>
        <name>a ubiquinone</name>
        <dbReference type="ChEBI" id="CHEBI:16389"/>
    </ligand>
</feature>
<keyword evidence="5 19" id="KW-0813">Transport</keyword>
<dbReference type="SUPFAM" id="SSF81648">
    <property type="entry name" value="a domain/subunit of cytochrome bc1 complex (Ubiquinol-cytochrome c reductase)"/>
    <property type="match status" value="1"/>
</dbReference>
<feature type="transmembrane region" description="Helical" evidence="19">
    <location>
        <begin position="320"/>
        <end position="338"/>
    </location>
</feature>
<keyword evidence="7 19" id="KW-0679">Respiratory chain</keyword>
<dbReference type="CDD" id="cd00284">
    <property type="entry name" value="Cytochrome_b_N"/>
    <property type="match status" value="1"/>
</dbReference>
<comment type="function">
    <text evidence="1 19">Component of the ubiquinol-cytochrome c reductase complex (complex III or cytochrome b-c1 complex) that is part of the mitochondrial respiratory chain. The b-c1 complex mediates electron transfer from ubiquinol to cytochrome c. Contributes to the generation of a proton gradient across the mitochondrial membrane that is then used for ATP synthesis.</text>
</comment>
<dbReference type="GO" id="GO:0008121">
    <property type="term" value="F:quinol-cytochrome-c reductase activity"/>
    <property type="evidence" value="ECO:0007669"/>
    <property type="project" value="InterPro"/>
</dbReference>
<evidence type="ECO:0000256" key="8">
    <source>
        <dbReference type="ARBA" id="ARBA00022692"/>
    </source>
</evidence>
<dbReference type="PANTHER" id="PTHR19271">
    <property type="entry name" value="CYTOCHROME B"/>
    <property type="match status" value="1"/>
</dbReference>
<dbReference type="InterPro" id="IPR048260">
    <property type="entry name" value="Cytochrome_b_C_euk/bac"/>
</dbReference>
<dbReference type="GO" id="GO:0016491">
    <property type="term" value="F:oxidoreductase activity"/>
    <property type="evidence" value="ECO:0007669"/>
    <property type="project" value="UniProtKB-UniRule"/>
</dbReference>
<keyword evidence="15 19" id="KW-0496">Mitochondrion</keyword>
<feature type="transmembrane region" description="Helical" evidence="19">
    <location>
        <begin position="344"/>
        <end position="364"/>
    </location>
</feature>
<dbReference type="InterPro" id="IPR027387">
    <property type="entry name" value="Cytb/b6-like_sf"/>
</dbReference>
<evidence type="ECO:0000256" key="11">
    <source>
        <dbReference type="ARBA" id="ARBA00022982"/>
    </source>
</evidence>
<comment type="cofactor">
    <cofactor evidence="19">
        <name>heme b</name>
        <dbReference type="ChEBI" id="CHEBI:60344"/>
    </cofactor>
    <text evidence="19">Binds 2 heme groups non-covalently.</text>
</comment>
<keyword evidence="8 19" id="KW-0812">Transmembrane</keyword>
<dbReference type="InterPro" id="IPR048259">
    <property type="entry name" value="Cytochrome_b_N_euk/bac"/>
</dbReference>
<dbReference type="Gene3D" id="1.20.810.10">
    <property type="entry name" value="Cytochrome Bc1 Complex, Chain C"/>
    <property type="match status" value="1"/>
</dbReference>
<feature type="transmembrane region" description="Helical" evidence="19">
    <location>
        <begin position="141"/>
        <end position="162"/>
    </location>
</feature>
<gene>
    <name evidence="22" type="primary">cytb</name>
</gene>
<dbReference type="PROSITE" id="PS51002">
    <property type="entry name" value="CYTB_NTER"/>
    <property type="match status" value="1"/>
</dbReference>
<organism evidence="22">
    <name type="scientific">Bathynella cf. rufa JHS-2017</name>
    <dbReference type="NCBI Taxonomy" id="2029186"/>
    <lineage>
        <taxon>Eukaryota</taxon>
        <taxon>Metazoa</taxon>
        <taxon>Ecdysozoa</taxon>
        <taxon>Arthropoda</taxon>
        <taxon>Crustacea</taxon>
        <taxon>Multicrustacea</taxon>
        <taxon>Malacostraca</taxon>
        <taxon>Eumalacostraca</taxon>
        <taxon>Syncarida</taxon>
        <taxon>Bathynellacea</taxon>
        <taxon>Bathynellidae</taxon>
        <taxon>Bathynella</taxon>
    </lineage>
</organism>
<dbReference type="AlphaFoldDB" id="A0A7R6D8S6"/>
<feature type="domain" description="Cytochrome b/b6 C-terminal region profile" evidence="21">
    <location>
        <begin position="211"/>
        <end position="365"/>
    </location>
</feature>
<evidence type="ECO:0000256" key="17">
    <source>
        <dbReference type="PIRSR" id="PIRSR038885-1"/>
    </source>
</evidence>
<comment type="similarity">
    <text evidence="19">Belongs to the cytochrome b family.</text>
</comment>
<evidence type="ECO:0000256" key="5">
    <source>
        <dbReference type="ARBA" id="ARBA00022448"/>
    </source>
</evidence>
<evidence type="ECO:0000256" key="6">
    <source>
        <dbReference type="ARBA" id="ARBA00022617"/>
    </source>
</evidence>
<feature type="transmembrane region" description="Helical" evidence="19">
    <location>
        <begin position="225"/>
        <end position="250"/>
    </location>
</feature>
<evidence type="ECO:0000256" key="15">
    <source>
        <dbReference type="ARBA" id="ARBA00023128"/>
    </source>
</evidence>
<evidence type="ECO:0000256" key="19">
    <source>
        <dbReference type="RuleBase" id="RU362117"/>
    </source>
</evidence>
<dbReference type="CDD" id="cd00290">
    <property type="entry name" value="cytochrome_b_C"/>
    <property type="match status" value="1"/>
</dbReference>
<dbReference type="SUPFAM" id="SSF81342">
    <property type="entry name" value="Transmembrane di-heme cytochromes"/>
    <property type="match status" value="1"/>
</dbReference>
<feature type="transmembrane region" description="Helical" evidence="19">
    <location>
        <begin position="30"/>
        <end position="54"/>
    </location>
</feature>
<evidence type="ECO:0000313" key="22">
    <source>
        <dbReference type="EMBL" id="ASV72600.1"/>
    </source>
</evidence>
<feature type="transmembrane region" description="Helical" evidence="19">
    <location>
        <begin position="182"/>
        <end position="204"/>
    </location>
</feature>
<dbReference type="InterPro" id="IPR030689">
    <property type="entry name" value="Cytochrome_b"/>
</dbReference>
<evidence type="ECO:0000259" key="20">
    <source>
        <dbReference type="PROSITE" id="PS51002"/>
    </source>
</evidence>
<keyword evidence="11 19" id="KW-0249">Electron transport</keyword>
<evidence type="ECO:0000256" key="14">
    <source>
        <dbReference type="ARBA" id="ARBA00023075"/>
    </source>
</evidence>
<dbReference type="InterPro" id="IPR005797">
    <property type="entry name" value="Cyt_b/b6_N"/>
</dbReference>
<feature type="binding site" description="axial binding residue" evidence="18">
    <location>
        <position position="183"/>
    </location>
    <ligand>
        <name>heme b</name>
        <dbReference type="ChEBI" id="CHEBI:60344"/>
        <label>b562</label>
    </ligand>
    <ligandPart>
        <name>Fe</name>
        <dbReference type="ChEBI" id="CHEBI:18248"/>
    </ligandPart>
</feature>
<keyword evidence="9 18" id="KW-0479">Metal-binding</keyword>
<protein>
    <recommendedName>
        <fullName evidence="4 19">Cytochrome b</fullName>
    </recommendedName>
</protein>
<comment type="cofactor">
    <cofactor evidence="18">
        <name>heme</name>
        <dbReference type="ChEBI" id="CHEBI:30413"/>
    </cofactor>
    <text evidence="18">Binds 2 heme groups non-covalently.</text>
</comment>
<evidence type="ECO:0000256" key="10">
    <source>
        <dbReference type="ARBA" id="ARBA00022792"/>
    </source>
</evidence>
<dbReference type="InterPro" id="IPR016174">
    <property type="entry name" value="Di-haem_cyt_TM"/>
</dbReference>
<proteinExistence type="inferred from homology"/>
<comment type="subunit">
    <text evidence="3">The main subunits of complex b-c1 are: cytochrome b, cytochrome c1 and the Rieske protein.</text>
</comment>
<keyword evidence="14" id="KW-0830">Ubiquinone</keyword>
<keyword evidence="13 18" id="KW-0408">Iron</keyword>
<evidence type="ECO:0000256" key="4">
    <source>
        <dbReference type="ARBA" id="ARBA00013531"/>
    </source>
</evidence>
<dbReference type="Pfam" id="PF00033">
    <property type="entry name" value="Cytochrome_B"/>
    <property type="match status" value="1"/>
</dbReference>
<evidence type="ECO:0000256" key="18">
    <source>
        <dbReference type="PIRSR" id="PIRSR038885-2"/>
    </source>
</evidence>
<feature type="binding site" description="axial binding residue" evidence="18">
    <location>
        <position position="98"/>
    </location>
    <ligand>
        <name>heme b</name>
        <dbReference type="ChEBI" id="CHEBI:60344"/>
        <label>b566</label>
    </ligand>
    <ligandPart>
        <name>Fe</name>
        <dbReference type="ChEBI" id="CHEBI:18248"/>
    </ligandPart>
</feature>
<accession>A0A7R6D8S6</accession>
<keyword evidence="10" id="KW-0999">Mitochondrion inner membrane</keyword>
<reference evidence="22" key="1">
    <citation type="submission" date="2016-12" db="EMBL/GenBank/DDBJ databases">
        <title>A first mitochondrial genomes of three bathynellaceans (Malacostraca: Syncarida: Bathynellacea), and their phylogenetic position in Malacostraca.</title>
        <authorList>
            <person name="Song J.-H."/>
            <person name="Cho J.-L."/>
            <person name="Min G.-S."/>
        </authorList>
    </citation>
    <scope>NUCLEOTIDE SEQUENCE</scope>
    <source>
        <strain evidence="22">C</strain>
    </source>
</reference>
<feature type="transmembrane region" description="Helical" evidence="19">
    <location>
        <begin position="116"/>
        <end position="134"/>
    </location>
</feature>
<dbReference type="PROSITE" id="PS51003">
    <property type="entry name" value="CYTB_CTER"/>
    <property type="match status" value="1"/>
</dbReference>
<dbReference type="GO" id="GO:0045275">
    <property type="term" value="C:respiratory chain complex III"/>
    <property type="evidence" value="ECO:0007669"/>
    <property type="project" value="InterPro"/>
</dbReference>
<evidence type="ECO:0000256" key="1">
    <source>
        <dbReference type="ARBA" id="ARBA00002566"/>
    </source>
</evidence>
<evidence type="ECO:0000256" key="9">
    <source>
        <dbReference type="ARBA" id="ARBA00022723"/>
    </source>
</evidence>
<dbReference type="GO" id="GO:0005743">
    <property type="term" value="C:mitochondrial inner membrane"/>
    <property type="evidence" value="ECO:0007669"/>
    <property type="project" value="UniProtKB-SubCell"/>
</dbReference>
<dbReference type="InterPro" id="IPR036150">
    <property type="entry name" value="Cyt_b/b6_C_sf"/>
</dbReference>
<evidence type="ECO:0000256" key="7">
    <source>
        <dbReference type="ARBA" id="ARBA00022660"/>
    </source>
</evidence>
<dbReference type="InterPro" id="IPR005798">
    <property type="entry name" value="Cyt_b/b6_C"/>
</dbReference>
<feature type="binding site" description="axial binding residue" evidence="18">
    <location>
        <position position="197"/>
    </location>
    <ligand>
        <name>heme b</name>
        <dbReference type="ChEBI" id="CHEBI:60344"/>
        <label>b566</label>
    </ligand>
    <ligandPart>
        <name>Fe</name>
        <dbReference type="ChEBI" id="CHEBI:18248"/>
    </ligandPart>
</feature>
<dbReference type="EMBL" id="KY310671">
    <property type="protein sequence ID" value="ASV72600.1"/>
    <property type="molecule type" value="Genomic_DNA"/>
</dbReference>
<dbReference type="PANTHER" id="PTHR19271:SF16">
    <property type="entry name" value="CYTOCHROME B"/>
    <property type="match status" value="1"/>
</dbReference>
<feature type="transmembrane region" description="Helical" evidence="19">
    <location>
        <begin position="289"/>
        <end position="308"/>
    </location>
</feature>